<protein>
    <submittedName>
        <fullName evidence="3">Uncharacterized protein</fullName>
    </submittedName>
</protein>
<feature type="region of interest" description="Disordered" evidence="1">
    <location>
        <begin position="55"/>
        <end position="74"/>
    </location>
</feature>
<dbReference type="OrthoDB" id="413313at2759"/>
<dbReference type="Gene3D" id="3.40.720.10">
    <property type="entry name" value="Alkaline Phosphatase, subunit A"/>
    <property type="match status" value="1"/>
</dbReference>
<feature type="compositionally biased region" description="Basic residues" evidence="1">
    <location>
        <begin position="55"/>
        <end position="71"/>
    </location>
</feature>
<dbReference type="Pfam" id="PF02995">
    <property type="entry name" value="DUF229"/>
    <property type="match status" value="1"/>
</dbReference>
<accession>A0A8J1UYB0</accession>
<gene>
    <name evidence="3" type="ORF">OFUS_LOCUS8517</name>
</gene>
<dbReference type="InterPro" id="IPR004245">
    <property type="entry name" value="DUF229"/>
</dbReference>
<dbReference type="CDD" id="cd16021">
    <property type="entry name" value="ALP_like"/>
    <property type="match status" value="1"/>
</dbReference>
<reference evidence="3" key="1">
    <citation type="submission" date="2022-03" db="EMBL/GenBank/DDBJ databases">
        <authorList>
            <person name="Martin C."/>
        </authorList>
    </citation>
    <scope>NUCLEOTIDE SEQUENCE</scope>
</reference>
<name>A0A8J1UYB0_OWEFU</name>
<sequence length="798" mass="92184">MATRGRWCRSKIGQTFMIILVIGLGLFALNYYAGVSFVKHDDITEEDLHNRHLMGHRHRTHHRHKKTHVKSKPTQIFDDDSGPMCKAPKLDLHHDANKGAFNELPQLQCNGVEIARFKDKHIALSKTISKQVSKCVIRGIEMKENTDHFEYKTPVTITNLKSPVKILDDFVRIDCYEHGESDDQYQNDVHKTRELKQLDHISMPNLLVPDVKQKLNKINTNHNEGQKVGEFHSPNKHNIGRHAKKQAKTIQKGALKHDNQVITKHKQPKVKQAKQSPINTQKEAVSTRKLQSKNNPSKSSGVITQFLTQVNIEQKHLEQLHEIKSESDLRTKESLDMNVLIFAIDSMSQLSFQRKLPLTYRFMKDRLDSVMLNGYNMVGDGTAGSLVPLLTGKALTDPKVPETRKNKLGTSYVDNFEFIWNKYETKGYATLFAEDNPHRGAFNLEFNGFDTQPTMHYMRPFWLATEESDLQKTSEEFCLGHKSKHMYTLEYITQFFDTYKEHPKFGFGFHRDLTQKHNDPASHMDQDFAEILRYLLENNHLNNTMLILMSDHGARFNDAKDTIQGRLEERLPMMTISLPKWFRKAYPNQMNMLKQNSEGLTTPYDIFETLYDVIDTSRWRKKPTYKDRGISLFKHIPFNRTCASAGIDLHWCSCLMYEEVAVDDPTVEEASLEIIKKVNLLSRDHRDVCSEQKLYKTLDAQLVVTTELLLKEWSTLDPYQRVANFSNQLDLEPKTYQVTVQAQPSSAIYEATLEVTSGFLSAGYKIKGDISRLDHHGDQGKCTHELFPELRKFCHCRT</sequence>
<dbReference type="PANTHER" id="PTHR10974">
    <property type="entry name" value="FI08016P-RELATED"/>
    <property type="match status" value="1"/>
</dbReference>
<keyword evidence="4" id="KW-1185">Reference proteome</keyword>
<keyword evidence="2" id="KW-0472">Membrane</keyword>
<dbReference type="InterPro" id="IPR017850">
    <property type="entry name" value="Alkaline_phosphatase_core_sf"/>
</dbReference>
<dbReference type="FunFam" id="3.40.720.10:FF:000017">
    <property type="entry name" value="Predicted protein"/>
    <property type="match status" value="1"/>
</dbReference>
<feature type="compositionally biased region" description="Polar residues" evidence="1">
    <location>
        <begin position="273"/>
        <end position="300"/>
    </location>
</feature>
<feature type="compositionally biased region" description="Basic residues" evidence="1">
    <location>
        <begin position="263"/>
        <end position="272"/>
    </location>
</feature>
<dbReference type="Proteomes" id="UP000749559">
    <property type="component" value="Unassembled WGS sequence"/>
</dbReference>
<dbReference type="AlphaFoldDB" id="A0A8J1UYB0"/>
<feature type="transmembrane region" description="Helical" evidence="2">
    <location>
        <begin position="12"/>
        <end position="33"/>
    </location>
</feature>
<proteinExistence type="predicted"/>
<organism evidence="3 4">
    <name type="scientific">Owenia fusiformis</name>
    <name type="common">Polychaete worm</name>
    <dbReference type="NCBI Taxonomy" id="6347"/>
    <lineage>
        <taxon>Eukaryota</taxon>
        <taxon>Metazoa</taxon>
        <taxon>Spiralia</taxon>
        <taxon>Lophotrochozoa</taxon>
        <taxon>Annelida</taxon>
        <taxon>Polychaeta</taxon>
        <taxon>Sedentaria</taxon>
        <taxon>Canalipalpata</taxon>
        <taxon>Sabellida</taxon>
        <taxon>Oweniida</taxon>
        <taxon>Oweniidae</taxon>
        <taxon>Owenia</taxon>
    </lineage>
</organism>
<dbReference type="EMBL" id="CAIIXF020000004">
    <property type="protein sequence ID" value="CAH1782029.1"/>
    <property type="molecule type" value="Genomic_DNA"/>
</dbReference>
<evidence type="ECO:0000313" key="4">
    <source>
        <dbReference type="Proteomes" id="UP000749559"/>
    </source>
</evidence>
<evidence type="ECO:0000313" key="3">
    <source>
        <dbReference type="EMBL" id="CAH1782029.1"/>
    </source>
</evidence>
<evidence type="ECO:0000256" key="2">
    <source>
        <dbReference type="SAM" id="Phobius"/>
    </source>
</evidence>
<comment type="caution">
    <text evidence="3">The sequence shown here is derived from an EMBL/GenBank/DDBJ whole genome shotgun (WGS) entry which is preliminary data.</text>
</comment>
<feature type="region of interest" description="Disordered" evidence="1">
    <location>
        <begin position="263"/>
        <end position="300"/>
    </location>
</feature>
<evidence type="ECO:0000256" key="1">
    <source>
        <dbReference type="SAM" id="MobiDB-lite"/>
    </source>
</evidence>
<keyword evidence="2" id="KW-0812">Transmembrane</keyword>
<dbReference type="SUPFAM" id="SSF53649">
    <property type="entry name" value="Alkaline phosphatase-like"/>
    <property type="match status" value="1"/>
</dbReference>
<dbReference type="PANTHER" id="PTHR10974:SF1">
    <property type="entry name" value="FI08016P-RELATED"/>
    <property type="match status" value="1"/>
</dbReference>
<keyword evidence="2" id="KW-1133">Transmembrane helix</keyword>
<dbReference type="GO" id="GO:0005615">
    <property type="term" value="C:extracellular space"/>
    <property type="evidence" value="ECO:0007669"/>
    <property type="project" value="TreeGrafter"/>
</dbReference>